<reference evidence="2" key="1">
    <citation type="submission" date="2022-11" db="UniProtKB">
        <authorList>
            <consortium name="WormBaseParasite"/>
        </authorList>
    </citation>
    <scope>IDENTIFICATION</scope>
</reference>
<protein>
    <submittedName>
        <fullName evidence="2">L-type lectin-like domain-containing protein</fullName>
    </submittedName>
</protein>
<dbReference type="WBParaSite" id="ES5_v2.g26358.t1">
    <property type="protein sequence ID" value="ES5_v2.g26358.t1"/>
    <property type="gene ID" value="ES5_v2.g26358"/>
</dbReference>
<evidence type="ECO:0000313" key="1">
    <source>
        <dbReference type="Proteomes" id="UP000887579"/>
    </source>
</evidence>
<accession>A0AC34G9L5</accession>
<evidence type="ECO:0000313" key="2">
    <source>
        <dbReference type="WBParaSite" id="ES5_v2.g26358.t1"/>
    </source>
</evidence>
<name>A0AC34G9L5_9BILA</name>
<dbReference type="Proteomes" id="UP000887579">
    <property type="component" value="Unplaced"/>
</dbReference>
<sequence>CVNGILYFFRLTQQHRYELCLRTENVFLPLNGYFGVSAATGALADDYYILDFSVYSVFNEATKPAVQPIPQDERQKNDAEFAKQIEQYKDERKKFKQEHPDKAKLNNEQEEYARHFEDAAAKELRIYETLNSIHQVMQQKNQVMQQMNQVMQQMNQVMQQMKEEMKQNNSNRYWITVSHFSLS</sequence>
<proteinExistence type="predicted"/>
<organism evidence="1 2">
    <name type="scientific">Panagrolaimus sp. ES5</name>
    <dbReference type="NCBI Taxonomy" id="591445"/>
    <lineage>
        <taxon>Eukaryota</taxon>
        <taxon>Metazoa</taxon>
        <taxon>Ecdysozoa</taxon>
        <taxon>Nematoda</taxon>
        <taxon>Chromadorea</taxon>
        <taxon>Rhabditida</taxon>
        <taxon>Tylenchina</taxon>
        <taxon>Panagrolaimomorpha</taxon>
        <taxon>Panagrolaimoidea</taxon>
        <taxon>Panagrolaimidae</taxon>
        <taxon>Panagrolaimus</taxon>
    </lineage>
</organism>